<evidence type="ECO:0000256" key="1">
    <source>
        <dbReference type="SAM" id="Phobius"/>
    </source>
</evidence>
<organism evidence="2 3">
    <name type="scientific">Litchfieldia salsa</name>
    <dbReference type="NCBI Taxonomy" id="930152"/>
    <lineage>
        <taxon>Bacteria</taxon>
        <taxon>Bacillati</taxon>
        <taxon>Bacillota</taxon>
        <taxon>Bacilli</taxon>
        <taxon>Bacillales</taxon>
        <taxon>Bacillaceae</taxon>
        <taxon>Litchfieldia</taxon>
    </lineage>
</organism>
<dbReference type="Proteomes" id="UP000199159">
    <property type="component" value="Unassembled WGS sequence"/>
</dbReference>
<dbReference type="EMBL" id="FNJU01000001">
    <property type="protein sequence ID" value="SDO96074.1"/>
    <property type="molecule type" value="Genomic_DNA"/>
</dbReference>
<name>A0A1H0NTT6_9BACI</name>
<feature type="transmembrane region" description="Helical" evidence="1">
    <location>
        <begin position="17"/>
        <end position="37"/>
    </location>
</feature>
<dbReference type="STRING" id="930152.SAMN05216565_10116"/>
<keyword evidence="1" id="KW-1133">Transmembrane helix</keyword>
<keyword evidence="1" id="KW-0812">Transmembrane</keyword>
<gene>
    <name evidence="2" type="ORF">SAMN05216565_10116</name>
</gene>
<evidence type="ECO:0000313" key="3">
    <source>
        <dbReference type="Proteomes" id="UP000199159"/>
    </source>
</evidence>
<sequence>MLVEINLLPKKQIKNRAMFAVILLAILVTFGCATFILSEQNKLNAEKQRLATSIATLEADRIKLEQSISQGEESNSVIKLDRTVKWADDYFVETVPLIKHLSNLLPERGFIQSFTYTGGTSVSYIVQFDSTTEVAHYLATLNQSSYLQDSKVNSITSTELQDTAPTITEETIIDPFTGLETLMTTIIPVEETDEVVLPRYLAQFELKLNEEELKKLQKEGE</sequence>
<evidence type="ECO:0000313" key="2">
    <source>
        <dbReference type="EMBL" id="SDO96074.1"/>
    </source>
</evidence>
<reference evidence="3" key="1">
    <citation type="submission" date="2016-10" db="EMBL/GenBank/DDBJ databases">
        <authorList>
            <person name="Varghese N."/>
            <person name="Submissions S."/>
        </authorList>
    </citation>
    <scope>NUCLEOTIDE SEQUENCE [LARGE SCALE GENOMIC DNA]</scope>
    <source>
        <strain evidence="3">IBRC-M10078</strain>
    </source>
</reference>
<dbReference type="AlphaFoldDB" id="A0A1H0NTT6"/>
<accession>A0A1H0NTT6</accession>
<dbReference type="RefSeq" id="WP_090848946.1">
    <property type="nucleotide sequence ID" value="NZ_FNJU01000001.1"/>
</dbReference>
<keyword evidence="3" id="KW-1185">Reference proteome</keyword>
<keyword evidence="1" id="KW-0472">Membrane</keyword>
<protein>
    <submittedName>
        <fullName evidence="2">Type IV pilus assembly protein PilN</fullName>
    </submittedName>
</protein>
<proteinExistence type="predicted"/>
<dbReference type="OrthoDB" id="2971140at2"/>